<proteinExistence type="predicted"/>
<gene>
    <name evidence="1" type="ORF">XBI1_1870137</name>
</gene>
<organism evidence="1">
    <name type="scientific">Xenorhabdus bovienii str. Intermedium</name>
    <dbReference type="NCBI Taxonomy" id="1379677"/>
    <lineage>
        <taxon>Bacteria</taxon>
        <taxon>Pseudomonadati</taxon>
        <taxon>Pseudomonadota</taxon>
        <taxon>Gammaproteobacteria</taxon>
        <taxon>Enterobacterales</taxon>
        <taxon>Morganellaceae</taxon>
        <taxon>Xenorhabdus</taxon>
    </lineage>
</organism>
<sequence>MIASKVPLSVTLVETIRLGGRVNVRGPFTVSKVRGQPATPVVSPEGWGCPALISVDF</sequence>
<accession>A0A077QIL5</accession>
<name>A0A077QIL5_XENBV</name>
<comment type="caution">
    <text evidence="1">The sequence shown here is derived from an EMBL/GenBank/DDBJ whole genome shotgun (WGS) entry which is preliminary data.</text>
</comment>
<dbReference type="HOGENOM" id="CLU_211713_0_0_6"/>
<dbReference type="AlphaFoldDB" id="A0A077QIL5"/>
<dbReference type="EMBL" id="CBTB010000098">
    <property type="protein sequence ID" value="CDH32171.1"/>
    <property type="molecule type" value="Genomic_DNA"/>
</dbReference>
<protein>
    <submittedName>
        <fullName evidence="1">Uncharacterized protein</fullName>
    </submittedName>
</protein>
<evidence type="ECO:0000313" key="1">
    <source>
        <dbReference type="EMBL" id="CDH32171.1"/>
    </source>
</evidence>
<dbReference type="Proteomes" id="UP000028480">
    <property type="component" value="Unassembled WGS sequence"/>
</dbReference>
<reference evidence="1" key="1">
    <citation type="submission" date="2013-07" db="EMBL/GenBank/DDBJ databases">
        <title>Sub-species coevolution in mutualistic symbiosis.</title>
        <authorList>
            <person name="Murfin K."/>
            <person name="Klassen J."/>
            <person name="Lee M."/>
            <person name="Forst S."/>
            <person name="Stock P."/>
            <person name="Goodrich-Blair H."/>
        </authorList>
    </citation>
    <scope>NUCLEOTIDE SEQUENCE [LARGE SCALE GENOMIC DNA]</scope>
    <source>
        <strain evidence="1">Intermedium</strain>
    </source>
</reference>